<keyword evidence="1" id="KW-1133">Transmembrane helix</keyword>
<gene>
    <name evidence="2" type="ORF">ARMGADRAFT_760029</name>
</gene>
<dbReference type="AlphaFoldDB" id="A0A2H3DLX3"/>
<dbReference type="OrthoDB" id="3265004at2759"/>
<keyword evidence="3" id="KW-1185">Reference proteome</keyword>
<evidence type="ECO:0000313" key="3">
    <source>
        <dbReference type="Proteomes" id="UP000217790"/>
    </source>
</evidence>
<keyword evidence="1" id="KW-0472">Membrane</keyword>
<name>A0A2H3DLX3_ARMGA</name>
<reference evidence="3" key="1">
    <citation type="journal article" date="2017" name="Nat. Ecol. Evol.">
        <title>Genome expansion and lineage-specific genetic innovations in the forest pathogenic fungi Armillaria.</title>
        <authorList>
            <person name="Sipos G."/>
            <person name="Prasanna A.N."/>
            <person name="Walter M.C."/>
            <person name="O'Connor E."/>
            <person name="Balint B."/>
            <person name="Krizsan K."/>
            <person name="Kiss B."/>
            <person name="Hess J."/>
            <person name="Varga T."/>
            <person name="Slot J."/>
            <person name="Riley R."/>
            <person name="Boka B."/>
            <person name="Rigling D."/>
            <person name="Barry K."/>
            <person name="Lee J."/>
            <person name="Mihaltcheva S."/>
            <person name="LaButti K."/>
            <person name="Lipzen A."/>
            <person name="Waldron R."/>
            <person name="Moloney N.M."/>
            <person name="Sperisen C."/>
            <person name="Kredics L."/>
            <person name="Vagvoelgyi C."/>
            <person name="Patrignani A."/>
            <person name="Fitzpatrick D."/>
            <person name="Nagy I."/>
            <person name="Doyle S."/>
            <person name="Anderson J.B."/>
            <person name="Grigoriev I.V."/>
            <person name="Gueldener U."/>
            <person name="Muensterkoetter M."/>
            <person name="Nagy L.G."/>
        </authorList>
    </citation>
    <scope>NUCLEOTIDE SEQUENCE [LARGE SCALE GENOMIC DNA]</scope>
    <source>
        <strain evidence="3">Ar21-2</strain>
    </source>
</reference>
<evidence type="ECO:0000313" key="2">
    <source>
        <dbReference type="EMBL" id="PBK96209.1"/>
    </source>
</evidence>
<evidence type="ECO:0000256" key="1">
    <source>
        <dbReference type="SAM" id="Phobius"/>
    </source>
</evidence>
<dbReference type="Proteomes" id="UP000217790">
    <property type="component" value="Unassembled WGS sequence"/>
</dbReference>
<keyword evidence="1" id="KW-0812">Transmembrane</keyword>
<feature type="transmembrane region" description="Helical" evidence="1">
    <location>
        <begin position="59"/>
        <end position="77"/>
    </location>
</feature>
<dbReference type="OMA" id="WAFERRV"/>
<feature type="transmembrane region" description="Helical" evidence="1">
    <location>
        <begin position="111"/>
        <end position="134"/>
    </location>
</feature>
<dbReference type="EMBL" id="KZ293651">
    <property type="protein sequence ID" value="PBK96209.1"/>
    <property type="molecule type" value="Genomic_DNA"/>
</dbReference>
<protein>
    <submittedName>
        <fullName evidence="2">Uncharacterized protein</fullName>
    </submittedName>
</protein>
<proteinExistence type="predicted"/>
<organism evidence="2 3">
    <name type="scientific">Armillaria gallica</name>
    <name type="common">Bulbous honey fungus</name>
    <name type="synonym">Armillaria bulbosa</name>
    <dbReference type="NCBI Taxonomy" id="47427"/>
    <lineage>
        <taxon>Eukaryota</taxon>
        <taxon>Fungi</taxon>
        <taxon>Dikarya</taxon>
        <taxon>Basidiomycota</taxon>
        <taxon>Agaricomycotina</taxon>
        <taxon>Agaricomycetes</taxon>
        <taxon>Agaricomycetidae</taxon>
        <taxon>Agaricales</taxon>
        <taxon>Marasmiineae</taxon>
        <taxon>Physalacriaceae</taxon>
        <taxon>Armillaria</taxon>
    </lineage>
</organism>
<sequence length="160" mass="18451">MQASPPNLSQDDRSVIFDLLDMRLNRMTLQALLYGLYTGIVAIVLWVMFSPPKQSRGTFLRTMIIMLYVLLTIAYAMDWAFERRVFVEHGYNYYSVYTALIDDGPWWRANYFVGSVTGGISTLLVDIIIIWRCWTLWDRQWRAVSIPIICAVTGTGHADV</sequence>
<accession>A0A2H3DLX3</accession>
<dbReference type="InParanoid" id="A0A2H3DLX3"/>
<feature type="transmembrane region" description="Helical" evidence="1">
    <location>
        <begin position="27"/>
        <end position="47"/>
    </location>
</feature>